<sequence>MSSSFYCSCQLLLLERFRLHTRREEEEKNLVQLPEVAKGVLLQQFFQAIVVQLLFSLTSGSSPTKEVPQPPILAQLVRFFVAMLAMDAWQYCIHRYMHENKLLYRHNPLLPPPSDRYLRGRRPLQPSARGTLRRHLRGSHIFPRVGDDAEDGCVLLLLLDDQDQRFCLPRYPSLAPGSKYNYSQPFFPFGDKVMGTHMPYTLVDREGGGGFEARPSKMTS</sequence>
<dbReference type="AlphaFoldDB" id="A0A6V7NVB2"/>
<reference evidence="1" key="1">
    <citation type="submission" date="2020-07" db="EMBL/GenBank/DDBJ databases">
        <authorList>
            <person name="Lin J."/>
        </authorList>
    </citation>
    <scope>NUCLEOTIDE SEQUENCE</scope>
</reference>
<dbReference type="InterPro" id="IPR050307">
    <property type="entry name" value="Sterol_Desaturase_Related"/>
</dbReference>
<proteinExistence type="predicted"/>
<name>A0A6V7NVB2_ANACO</name>
<gene>
    <name evidence="1" type="ORF">CB5_LOCUS5740</name>
</gene>
<protein>
    <submittedName>
        <fullName evidence="1">Uncharacterized protein</fullName>
    </submittedName>
</protein>
<evidence type="ECO:0000313" key="1">
    <source>
        <dbReference type="EMBL" id="CAD1822529.1"/>
    </source>
</evidence>
<accession>A0A6V7NVB2</accession>
<dbReference type="EMBL" id="LR862142">
    <property type="protein sequence ID" value="CAD1822529.1"/>
    <property type="molecule type" value="Genomic_DNA"/>
</dbReference>
<dbReference type="PANTHER" id="PTHR11863">
    <property type="entry name" value="STEROL DESATURASE"/>
    <property type="match status" value="1"/>
</dbReference>
<organism evidence="1">
    <name type="scientific">Ananas comosus var. bracteatus</name>
    <name type="common">red pineapple</name>
    <dbReference type="NCBI Taxonomy" id="296719"/>
    <lineage>
        <taxon>Eukaryota</taxon>
        <taxon>Viridiplantae</taxon>
        <taxon>Streptophyta</taxon>
        <taxon>Embryophyta</taxon>
        <taxon>Tracheophyta</taxon>
        <taxon>Spermatophyta</taxon>
        <taxon>Magnoliopsida</taxon>
        <taxon>Liliopsida</taxon>
        <taxon>Poales</taxon>
        <taxon>Bromeliaceae</taxon>
        <taxon>Bromelioideae</taxon>
        <taxon>Ananas</taxon>
    </lineage>
</organism>